<accession>A0A165BYZ0</accession>
<dbReference type="EMBL" id="KV427658">
    <property type="protein sequence ID" value="KZT01905.1"/>
    <property type="molecule type" value="Genomic_DNA"/>
</dbReference>
<reference evidence="2 3" key="1">
    <citation type="journal article" date="2016" name="Mol. Biol. Evol.">
        <title>Comparative Genomics of Early-Diverging Mushroom-Forming Fungi Provides Insights into the Origins of Lignocellulose Decay Capabilities.</title>
        <authorList>
            <person name="Nagy L.G."/>
            <person name="Riley R."/>
            <person name="Tritt A."/>
            <person name="Adam C."/>
            <person name="Daum C."/>
            <person name="Floudas D."/>
            <person name="Sun H."/>
            <person name="Yadav J.S."/>
            <person name="Pangilinan J."/>
            <person name="Larsson K.H."/>
            <person name="Matsuura K."/>
            <person name="Barry K."/>
            <person name="Labutti K."/>
            <person name="Kuo R."/>
            <person name="Ohm R.A."/>
            <person name="Bhattacharya S.S."/>
            <person name="Shirouzu T."/>
            <person name="Yoshinaga Y."/>
            <person name="Martin F.M."/>
            <person name="Grigoriev I.V."/>
            <person name="Hibbett D.S."/>
        </authorList>
    </citation>
    <scope>NUCLEOTIDE SEQUENCE [LARGE SCALE GENOMIC DNA]</scope>
    <source>
        <strain evidence="2 3">93-53</strain>
    </source>
</reference>
<organism evidence="2 3">
    <name type="scientific">Laetiporus sulphureus 93-53</name>
    <dbReference type="NCBI Taxonomy" id="1314785"/>
    <lineage>
        <taxon>Eukaryota</taxon>
        <taxon>Fungi</taxon>
        <taxon>Dikarya</taxon>
        <taxon>Basidiomycota</taxon>
        <taxon>Agaricomycotina</taxon>
        <taxon>Agaricomycetes</taxon>
        <taxon>Polyporales</taxon>
        <taxon>Laetiporus</taxon>
    </lineage>
</organism>
<dbReference type="AlphaFoldDB" id="A0A165BYZ0"/>
<feature type="signal peptide" evidence="1">
    <location>
        <begin position="1"/>
        <end position="17"/>
    </location>
</feature>
<keyword evidence="1" id="KW-0732">Signal</keyword>
<dbReference type="RefSeq" id="XP_040759645.1">
    <property type="nucleotide sequence ID" value="XM_040907310.1"/>
</dbReference>
<evidence type="ECO:0000313" key="2">
    <source>
        <dbReference type="EMBL" id="KZT01905.1"/>
    </source>
</evidence>
<gene>
    <name evidence="2" type="ORF">LAESUDRAFT_717237</name>
</gene>
<sequence length="198" mass="19837">MFAFALVSVVFAAAANGLPNVGIRQDFDSCGTLANSSPNGSNFTLVASSVADGANSALVLGPNSIGISGANAVLVTAASYTGGGYPGPSWSLLEGALIASADPAGASAYDLSVNAGSGLGFIVSEENQSSAQIYCIQSIGDPAGLNHPHLAVNGQTEDFSLCASTSSGAEAVIYQSTNDNGGEYDYDSCYAVNIEVVY</sequence>
<proteinExistence type="predicted"/>
<name>A0A165BYZ0_9APHY</name>
<dbReference type="InParanoid" id="A0A165BYZ0"/>
<protein>
    <submittedName>
        <fullName evidence="2">Uncharacterized protein</fullName>
    </submittedName>
</protein>
<keyword evidence="3" id="KW-1185">Reference proteome</keyword>
<dbReference type="Proteomes" id="UP000076871">
    <property type="component" value="Unassembled WGS sequence"/>
</dbReference>
<dbReference type="OrthoDB" id="2844016at2759"/>
<feature type="chain" id="PRO_5007855799" evidence="1">
    <location>
        <begin position="18"/>
        <end position="198"/>
    </location>
</feature>
<dbReference type="GeneID" id="63824339"/>
<evidence type="ECO:0000256" key="1">
    <source>
        <dbReference type="SAM" id="SignalP"/>
    </source>
</evidence>
<evidence type="ECO:0000313" key="3">
    <source>
        <dbReference type="Proteomes" id="UP000076871"/>
    </source>
</evidence>